<comment type="similarity">
    <text evidence="8">Belongs to the TRAP transporter small permease family.</text>
</comment>
<keyword evidence="2" id="KW-0813">Transport</keyword>
<evidence type="ECO:0000256" key="3">
    <source>
        <dbReference type="ARBA" id="ARBA00022475"/>
    </source>
</evidence>
<keyword evidence="7 9" id="KW-0472">Membrane</keyword>
<comment type="caution">
    <text evidence="11">The sequence shown here is derived from an EMBL/GenBank/DDBJ whole genome shotgun (WGS) entry which is preliminary data.</text>
</comment>
<name>A0A398BDQ0_9BACI</name>
<keyword evidence="6 9" id="KW-1133">Transmembrane helix</keyword>
<keyword evidence="12" id="KW-1185">Reference proteome</keyword>
<evidence type="ECO:0000313" key="11">
    <source>
        <dbReference type="EMBL" id="RID87744.1"/>
    </source>
</evidence>
<dbReference type="InterPro" id="IPR055348">
    <property type="entry name" value="DctQ"/>
</dbReference>
<feature type="transmembrane region" description="Helical" evidence="9">
    <location>
        <begin position="15"/>
        <end position="37"/>
    </location>
</feature>
<evidence type="ECO:0000256" key="4">
    <source>
        <dbReference type="ARBA" id="ARBA00022519"/>
    </source>
</evidence>
<evidence type="ECO:0000256" key="7">
    <source>
        <dbReference type="ARBA" id="ARBA00023136"/>
    </source>
</evidence>
<dbReference type="GO" id="GO:0005886">
    <property type="term" value="C:plasma membrane"/>
    <property type="evidence" value="ECO:0007669"/>
    <property type="project" value="UniProtKB-SubCell"/>
</dbReference>
<dbReference type="EMBL" id="QWVT01000008">
    <property type="protein sequence ID" value="RID87744.1"/>
    <property type="molecule type" value="Genomic_DNA"/>
</dbReference>
<dbReference type="PANTHER" id="PTHR35011:SF2">
    <property type="entry name" value="2,3-DIKETO-L-GULONATE TRAP TRANSPORTER SMALL PERMEASE PROTEIN YIAM"/>
    <property type="match status" value="1"/>
</dbReference>
<dbReference type="AlphaFoldDB" id="A0A398BDQ0"/>
<keyword evidence="4" id="KW-0997">Cell inner membrane</keyword>
<protein>
    <submittedName>
        <fullName evidence="11">TRAP transporter small permease</fullName>
    </submittedName>
</protein>
<evidence type="ECO:0000313" key="12">
    <source>
        <dbReference type="Proteomes" id="UP000265816"/>
    </source>
</evidence>
<evidence type="ECO:0000256" key="8">
    <source>
        <dbReference type="ARBA" id="ARBA00038436"/>
    </source>
</evidence>
<accession>A0A398BDQ0</accession>
<feature type="domain" description="Tripartite ATP-independent periplasmic transporters DctQ component" evidence="10">
    <location>
        <begin position="23"/>
        <end position="154"/>
    </location>
</feature>
<dbReference type="GO" id="GO:0015740">
    <property type="term" value="P:C4-dicarboxylate transport"/>
    <property type="evidence" value="ECO:0007669"/>
    <property type="project" value="TreeGrafter"/>
</dbReference>
<dbReference type="OrthoDB" id="9815614at2"/>
<feature type="transmembrane region" description="Helical" evidence="9">
    <location>
        <begin position="85"/>
        <end position="105"/>
    </location>
</feature>
<dbReference type="Pfam" id="PF04290">
    <property type="entry name" value="DctQ"/>
    <property type="match status" value="1"/>
</dbReference>
<evidence type="ECO:0000256" key="1">
    <source>
        <dbReference type="ARBA" id="ARBA00004429"/>
    </source>
</evidence>
<gene>
    <name evidence="11" type="ORF">D1970_02550</name>
</gene>
<organism evidence="11 12">
    <name type="scientific">Mesobacillus zeae</name>
    <dbReference type="NCBI Taxonomy" id="1917180"/>
    <lineage>
        <taxon>Bacteria</taxon>
        <taxon>Bacillati</taxon>
        <taxon>Bacillota</taxon>
        <taxon>Bacilli</taxon>
        <taxon>Bacillales</taxon>
        <taxon>Bacillaceae</taxon>
        <taxon>Mesobacillus</taxon>
    </lineage>
</organism>
<dbReference type="GO" id="GO:0022857">
    <property type="term" value="F:transmembrane transporter activity"/>
    <property type="evidence" value="ECO:0007669"/>
    <property type="project" value="TreeGrafter"/>
</dbReference>
<feature type="transmembrane region" description="Helical" evidence="9">
    <location>
        <begin position="43"/>
        <end position="64"/>
    </location>
</feature>
<sequence>MKKLSNMVASFEKKLAIILMFTMAVTVAVAVIFRYVFNEPLFWAGEISIFLLIYTTFIGGSLGLKYKKQASVSIVTDYLPKRMKKIISILGHIFMLVFLGILLFYCFKWITSPTVAFQKSSATLFPMWIPYSILPIGLSFAAIHLLNHLLDMIKESEAQ</sequence>
<evidence type="ECO:0000256" key="2">
    <source>
        <dbReference type="ARBA" id="ARBA00022448"/>
    </source>
</evidence>
<evidence type="ECO:0000259" key="10">
    <source>
        <dbReference type="Pfam" id="PF04290"/>
    </source>
</evidence>
<keyword evidence="3" id="KW-1003">Cell membrane</keyword>
<reference evidence="11 12" key="1">
    <citation type="submission" date="2018-08" db="EMBL/GenBank/DDBJ databases">
        <title>Bacillus jemisoniae sp. nov., Bacillus chryseoplanitiae sp. nov., Bacillus resnikiae sp. nov., and Bacillus frankliniae sp. nov., isolated from Viking spacecraft and associated surfaces.</title>
        <authorList>
            <person name="Seuylemezian A."/>
            <person name="Vaishampayan P."/>
        </authorList>
    </citation>
    <scope>NUCLEOTIDE SEQUENCE [LARGE SCALE GENOMIC DNA]</scope>
    <source>
        <strain evidence="11 12">JJ-247</strain>
    </source>
</reference>
<dbReference type="Proteomes" id="UP000265816">
    <property type="component" value="Unassembled WGS sequence"/>
</dbReference>
<dbReference type="PANTHER" id="PTHR35011">
    <property type="entry name" value="2,3-DIKETO-L-GULONATE TRAP TRANSPORTER SMALL PERMEASE PROTEIN YIAM"/>
    <property type="match status" value="1"/>
</dbReference>
<feature type="transmembrane region" description="Helical" evidence="9">
    <location>
        <begin position="125"/>
        <end position="146"/>
    </location>
</feature>
<evidence type="ECO:0000256" key="5">
    <source>
        <dbReference type="ARBA" id="ARBA00022692"/>
    </source>
</evidence>
<dbReference type="RefSeq" id="WP_119111316.1">
    <property type="nucleotide sequence ID" value="NZ_CBCSEO010000001.1"/>
</dbReference>
<evidence type="ECO:0000256" key="9">
    <source>
        <dbReference type="SAM" id="Phobius"/>
    </source>
</evidence>
<proteinExistence type="inferred from homology"/>
<keyword evidence="5 9" id="KW-0812">Transmembrane</keyword>
<evidence type="ECO:0000256" key="6">
    <source>
        <dbReference type="ARBA" id="ARBA00022989"/>
    </source>
</evidence>
<comment type="subcellular location">
    <subcellularLocation>
        <location evidence="1">Cell inner membrane</location>
        <topology evidence="1">Multi-pass membrane protein</topology>
    </subcellularLocation>
</comment>
<dbReference type="InterPro" id="IPR007387">
    <property type="entry name" value="TRAP_DctQ"/>
</dbReference>